<evidence type="ECO:0000313" key="11">
    <source>
        <dbReference type="EMBL" id="TBL81719.1"/>
    </source>
</evidence>
<dbReference type="EMBL" id="SIRE01000002">
    <property type="protein sequence ID" value="TBL81719.1"/>
    <property type="molecule type" value="Genomic_DNA"/>
</dbReference>
<evidence type="ECO:0000256" key="3">
    <source>
        <dbReference type="ARBA" id="ARBA00022475"/>
    </source>
</evidence>
<dbReference type="GO" id="GO:0022857">
    <property type="term" value="F:transmembrane transporter activity"/>
    <property type="evidence" value="ECO:0007669"/>
    <property type="project" value="TreeGrafter"/>
</dbReference>
<dbReference type="RefSeq" id="WP_131011506.1">
    <property type="nucleotide sequence ID" value="NZ_SIRE01000002.1"/>
</dbReference>
<protein>
    <submittedName>
        <fullName evidence="11">TRAP transporter small permease</fullName>
    </submittedName>
</protein>
<feature type="transmembrane region" description="Helical" evidence="9">
    <location>
        <begin position="7"/>
        <end position="30"/>
    </location>
</feature>
<dbReference type="InterPro" id="IPR007387">
    <property type="entry name" value="TRAP_DctQ"/>
</dbReference>
<evidence type="ECO:0000256" key="4">
    <source>
        <dbReference type="ARBA" id="ARBA00022519"/>
    </source>
</evidence>
<feature type="transmembrane region" description="Helical" evidence="9">
    <location>
        <begin position="130"/>
        <end position="148"/>
    </location>
</feature>
<organism evidence="11 12">
    <name type="scientific">Paenibacillus thalictri</name>
    <dbReference type="NCBI Taxonomy" id="2527873"/>
    <lineage>
        <taxon>Bacteria</taxon>
        <taxon>Bacillati</taxon>
        <taxon>Bacillota</taxon>
        <taxon>Bacilli</taxon>
        <taxon>Bacillales</taxon>
        <taxon>Paenibacillaceae</taxon>
        <taxon>Paenibacillus</taxon>
    </lineage>
</organism>
<feature type="transmembrane region" description="Helical" evidence="9">
    <location>
        <begin position="50"/>
        <end position="68"/>
    </location>
</feature>
<sequence length="166" mass="19082">MKTLKRIALLIDSFFENFALVALASMTIIVTIQVITRKLFNHVFFWSEEITLLLMVWFSFMGIAIGFREKLHMAMDSVTKFFPKIVNRVLDKVINICIFLFGLYLVVNGWDFTVLMNESTLPATQMPNSVLYAVMPLTGVMICVYSFLQFIGIDTIRHHGIEEVSE</sequence>
<comment type="caution">
    <text evidence="11">The sequence shown here is derived from an EMBL/GenBank/DDBJ whole genome shotgun (WGS) entry which is preliminary data.</text>
</comment>
<dbReference type="GO" id="GO:0005886">
    <property type="term" value="C:plasma membrane"/>
    <property type="evidence" value="ECO:0007669"/>
    <property type="project" value="UniProtKB-SubCell"/>
</dbReference>
<dbReference type="PANTHER" id="PTHR35011">
    <property type="entry name" value="2,3-DIKETO-L-GULONATE TRAP TRANSPORTER SMALL PERMEASE PROTEIN YIAM"/>
    <property type="match status" value="1"/>
</dbReference>
<evidence type="ECO:0000259" key="10">
    <source>
        <dbReference type="Pfam" id="PF04290"/>
    </source>
</evidence>
<dbReference type="Pfam" id="PF04290">
    <property type="entry name" value="DctQ"/>
    <property type="match status" value="1"/>
</dbReference>
<evidence type="ECO:0000256" key="7">
    <source>
        <dbReference type="ARBA" id="ARBA00023136"/>
    </source>
</evidence>
<accession>A0A4Q9DX91</accession>
<evidence type="ECO:0000256" key="1">
    <source>
        <dbReference type="ARBA" id="ARBA00004429"/>
    </source>
</evidence>
<evidence type="ECO:0000313" key="12">
    <source>
        <dbReference type="Proteomes" id="UP000293142"/>
    </source>
</evidence>
<gene>
    <name evidence="11" type="ORF">EYB31_01610</name>
</gene>
<feature type="domain" description="Tripartite ATP-independent periplasmic transporters DctQ component" evidence="10">
    <location>
        <begin position="26"/>
        <end position="151"/>
    </location>
</feature>
<comment type="similarity">
    <text evidence="8">Belongs to the TRAP transporter small permease family.</text>
</comment>
<reference evidence="11 12" key="1">
    <citation type="submission" date="2019-02" db="EMBL/GenBank/DDBJ databases">
        <title>Paenibacillus sp. nov., isolated from surface-sterilized tissue of Thalictrum simplex L.</title>
        <authorList>
            <person name="Tuo L."/>
        </authorList>
    </citation>
    <scope>NUCLEOTIDE SEQUENCE [LARGE SCALE GENOMIC DNA]</scope>
    <source>
        <strain evidence="11 12">N2SHLJ1</strain>
    </source>
</reference>
<keyword evidence="4" id="KW-0997">Cell inner membrane</keyword>
<proteinExistence type="inferred from homology"/>
<evidence type="ECO:0000256" key="8">
    <source>
        <dbReference type="ARBA" id="ARBA00038436"/>
    </source>
</evidence>
<keyword evidence="12" id="KW-1185">Reference proteome</keyword>
<keyword evidence="7 9" id="KW-0472">Membrane</keyword>
<keyword evidence="5 9" id="KW-0812">Transmembrane</keyword>
<evidence type="ECO:0000256" key="9">
    <source>
        <dbReference type="SAM" id="Phobius"/>
    </source>
</evidence>
<feature type="transmembrane region" description="Helical" evidence="9">
    <location>
        <begin position="89"/>
        <end position="110"/>
    </location>
</feature>
<keyword evidence="2" id="KW-0813">Transport</keyword>
<keyword evidence="3" id="KW-1003">Cell membrane</keyword>
<dbReference type="GO" id="GO:0015740">
    <property type="term" value="P:C4-dicarboxylate transport"/>
    <property type="evidence" value="ECO:0007669"/>
    <property type="project" value="TreeGrafter"/>
</dbReference>
<evidence type="ECO:0000256" key="6">
    <source>
        <dbReference type="ARBA" id="ARBA00022989"/>
    </source>
</evidence>
<comment type="subcellular location">
    <subcellularLocation>
        <location evidence="1">Cell inner membrane</location>
        <topology evidence="1">Multi-pass membrane protein</topology>
    </subcellularLocation>
</comment>
<evidence type="ECO:0000256" key="2">
    <source>
        <dbReference type="ARBA" id="ARBA00022448"/>
    </source>
</evidence>
<keyword evidence="6 9" id="KW-1133">Transmembrane helix</keyword>
<dbReference type="AlphaFoldDB" id="A0A4Q9DX91"/>
<dbReference type="InterPro" id="IPR055348">
    <property type="entry name" value="DctQ"/>
</dbReference>
<dbReference type="Proteomes" id="UP000293142">
    <property type="component" value="Unassembled WGS sequence"/>
</dbReference>
<name>A0A4Q9DX91_9BACL</name>
<evidence type="ECO:0000256" key="5">
    <source>
        <dbReference type="ARBA" id="ARBA00022692"/>
    </source>
</evidence>
<dbReference type="PANTHER" id="PTHR35011:SF11">
    <property type="entry name" value="TRAP TRANSPORTER SMALL PERMEASE PROTEIN"/>
    <property type="match status" value="1"/>
</dbReference>
<dbReference type="OrthoDB" id="49066at2"/>